<dbReference type="RefSeq" id="WP_029204311.1">
    <property type="nucleotide sequence ID" value="NZ_JAPJUH010000002.1"/>
</dbReference>
<comment type="caution">
    <text evidence="1">The sequence shown here is derived from an EMBL/GenBank/DDBJ whole genome shotgun (WGS) entry which is preliminary data.</text>
</comment>
<evidence type="ECO:0000313" key="2">
    <source>
        <dbReference type="Proteomes" id="UP001142592"/>
    </source>
</evidence>
<gene>
    <name evidence="1" type="ORF">OQZ29_08505</name>
</gene>
<protein>
    <submittedName>
        <fullName evidence="1">Uncharacterized protein</fullName>
    </submittedName>
</protein>
<dbReference type="AlphaFoldDB" id="A0A9X3DCS2"/>
<reference evidence="1" key="1">
    <citation type="submission" date="2022-11" db="EMBL/GenBank/DDBJ databases">
        <authorList>
            <person name="Graham C."/>
            <person name="Newman J.D."/>
        </authorList>
    </citation>
    <scope>NUCLEOTIDE SEQUENCE</scope>
    <source>
        <strain evidence="1">DSM 19486</strain>
    </source>
</reference>
<keyword evidence="2" id="KW-1185">Reference proteome</keyword>
<organism evidence="1 2">
    <name type="scientific">Pedobacter agri</name>
    <dbReference type="NCBI Taxonomy" id="454586"/>
    <lineage>
        <taxon>Bacteria</taxon>
        <taxon>Pseudomonadati</taxon>
        <taxon>Bacteroidota</taxon>
        <taxon>Sphingobacteriia</taxon>
        <taxon>Sphingobacteriales</taxon>
        <taxon>Sphingobacteriaceae</taxon>
        <taxon>Pedobacter</taxon>
    </lineage>
</organism>
<name>A0A9X3DCS2_9SPHI</name>
<dbReference type="Proteomes" id="UP001142592">
    <property type="component" value="Unassembled WGS sequence"/>
</dbReference>
<dbReference type="EMBL" id="JAPJUH010000002">
    <property type="protein sequence ID" value="MCX3264781.1"/>
    <property type="molecule type" value="Genomic_DNA"/>
</dbReference>
<proteinExistence type="predicted"/>
<evidence type="ECO:0000313" key="1">
    <source>
        <dbReference type="EMBL" id="MCX3264781.1"/>
    </source>
</evidence>
<sequence>MKIAYINKKAEVTPEVNETLELAYMKDIRIQWNKNREKLQALGLDEKGFVSTMRSRLQI</sequence>
<accession>A0A9X3DCS2</accession>